<keyword evidence="2" id="KW-1185">Reference proteome</keyword>
<name>A0ABV6TCE6_9ACTN</name>
<gene>
    <name evidence="1" type="ORF">ACFH04_06870</name>
</gene>
<reference evidence="1 2" key="1">
    <citation type="submission" date="2024-09" db="EMBL/GenBank/DDBJ databases">
        <authorList>
            <person name="Sun Q."/>
            <person name="Mori K."/>
        </authorList>
    </citation>
    <scope>NUCLEOTIDE SEQUENCE [LARGE SCALE GENOMIC DNA]</scope>
    <source>
        <strain evidence="1 2">JCM 4557</strain>
    </source>
</reference>
<protein>
    <submittedName>
        <fullName evidence="1">Uncharacterized protein</fullName>
    </submittedName>
</protein>
<accession>A0ABV6TCE6</accession>
<evidence type="ECO:0000313" key="1">
    <source>
        <dbReference type="EMBL" id="MFC0843456.1"/>
    </source>
</evidence>
<organism evidence="1 2">
    <name type="scientific">Streptomyces noboritoensis</name>
    <dbReference type="NCBI Taxonomy" id="67337"/>
    <lineage>
        <taxon>Bacteria</taxon>
        <taxon>Bacillati</taxon>
        <taxon>Actinomycetota</taxon>
        <taxon>Actinomycetes</taxon>
        <taxon>Kitasatosporales</taxon>
        <taxon>Streptomycetaceae</taxon>
        <taxon>Streptomyces</taxon>
    </lineage>
</organism>
<sequence length="97" mass="10913">MDLRPELLPPPVDRQRLDELSTEIERIADLLTSRPEAADEAIAAFNAMTGHAYEAFDFAEYHGAGAWRTSRRRRPGRPAPWWRTCPATNSLSASADF</sequence>
<proteinExistence type="predicted"/>
<dbReference type="Proteomes" id="UP001589887">
    <property type="component" value="Unassembled WGS sequence"/>
</dbReference>
<dbReference type="RefSeq" id="WP_394317232.1">
    <property type="nucleotide sequence ID" value="NZ_JBHMQV010000007.1"/>
</dbReference>
<dbReference type="EMBL" id="JBHMQV010000007">
    <property type="protein sequence ID" value="MFC0843456.1"/>
    <property type="molecule type" value="Genomic_DNA"/>
</dbReference>
<evidence type="ECO:0000313" key="2">
    <source>
        <dbReference type="Proteomes" id="UP001589887"/>
    </source>
</evidence>
<comment type="caution">
    <text evidence="1">The sequence shown here is derived from an EMBL/GenBank/DDBJ whole genome shotgun (WGS) entry which is preliminary data.</text>
</comment>